<evidence type="ECO:0000313" key="2">
    <source>
        <dbReference type="EMBL" id="ALU28309.1"/>
    </source>
</evidence>
<dbReference type="AlphaFoldDB" id="A0A0S7EAK3"/>
<accession>A0A0S7EAK3</accession>
<dbReference type="eggNOG" id="COG3637">
    <property type="taxonomic scope" value="Bacteria"/>
</dbReference>
<organism evidence="2 3">
    <name type="scientific">Myroides odoratimimus</name>
    <dbReference type="NCBI Taxonomy" id="76832"/>
    <lineage>
        <taxon>Bacteria</taxon>
        <taxon>Pseudomonadati</taxon>
        <taxon>Bacteroidota</taxon>
        <taxon>Flavobacteriia</taxon>
        <taxon>Flavobacteriales</taxon>
        <taxon>Flavobacteriaceae</taxon>
        <taxon>Myroides</taxon>
    </lineage>
</organism>
<proteinExistence type="predicted"/>
<sequence>MKNLLLSVCSVLAVSGTAIAQDVNHDLKGNTTFSVKGGWIQSTLKGDDLEYLAIDGKVSNRNNFFVGVSVDNSLGKYFGLKHELFYQQYGGRFDRETEDGATLDAKLQMHSLRLNPISAVFKVGGLQIYAGPYVNMLLYSSITAVDEEGNTYKDHGIFGSIEDDQEDGQYLQKMDYGIVVGAEYQFNCGFLVGANYSRGFASIFDNSNTFGLEENPGVKNLKIYNQSFNVFVGYRF</sequence>
<feature type="domain" description="Outer membrane protein beta-barrel" evidence="1">
    <location>
        <begin position="30"/>
        <end position="205"/>
    </location>
</feature>
<reference evidence="2 3" key="1">
    <citation type="journal article" date="2016" name="J. Zhejiang Univ. Sci. B">
        <title>Antibiotic resistance mechanisms of Myroides sp.</title>
        <authorList>
            <person name="Hu S."/>
            <person name="Yuan S."/>
            <person name="Qu H."/>
            <person name="Jiang T."/>
            <person name="Zhou Y."/>
            <person name="Wang M."/>
            <person name="Ming D."/>
        </authorList>
    </citation>
    <scope>NUCLEOTIDE SEQUENCE [LARGE SCALE GENOMIC DNA]</scope>
    <source>
        <strain evidence="2 3">PR63039</strain>
    </source>
</reference>
<gene>
    <name evidence="2" type="ORF">AS202_06085</name>
</gene>
<name>A0A0S7EAK3_9FLAO</name>
<protein>
    <recommendedName>
        <fullName evidence="1">Outer membrane protein beta-barrel domain-containing protein</fullName>
    </recommendedName>
</protein>
<evidence type="ECO:0000259" key="1">
    <source>
        <dbReference type="Pfam" id="PF13568"/>
    </source>
</evidence>
<dbReference type="KEGG" id="mod:AS202_06085"/>
<evidence type="ECO:0000313" key="3">
    <source>
        <dbReference type="Proteomes" id="UP000069030"/>
    </source>
</evidence>
<dbReference type="Pfam" id="PF13568">
    <property type="entry name" value="OMP_b-brl_2"/>
    <property type="match status" value="1"/>
</dbReference>
<dbReference type="RefSeq" id="WP_006257805.1">
    <property type="nucleotide sequence ID" value="NZ_BCMQ01000002.1"/>
</dbReference>
<dbReference type="InterPro" id="IPR025665">
    <property type="entry name" value="Beta-barrel_OMP_2"/>
</dbReference>
<dbReference type="Proteomes" id="UP000069030">
    <property type="component" value="Chromosome"/>
</dbReference>
<dbReference type="EMBL" id="CP013690">
    <property type="protein sequence ID" value="ALU28309.1"/>
    <property type="molecule type" value="Genomic_DNA"/>
</dbReference>